<keyword evidence="3" id="KW-1185">Reference proteome</keyword>
<gene>
    <name evidence="2" type="ORF">V3328_11150</name>
</gene>
<protein>
    <submittedName>
        <fullName evidence="2">Cupin domain-containing protein</fullName>
    </submittedName>
</protein>
<proteinExistence type="predicted"/>
<dbReference type="InterPro" id="IPR014710">
    <property type="entry name" value="RmlC-like_jellyroll"/>
</dbReference>
<dbReference type="Pfam" id="PF05899">
    <property type="entry name" value="Cupin_3"/>
    <property type="match status" value="1"/>
</dbReference>
<dbReference type="PANTHER" id="PTHR40943">
    <property type="entry name" value="CYTOPLASMIC PROTEIN-RELATED"/>
    <property type="match status" value="1"/>
</dbReference>
<dbReference type="InterPro" id="IPR008579">
    <property type="entry name" value="UGlyAH_Cupin_dom"/>
</dbReference>
<accession>A0AAW9RRK1</accession>
<evidence type="ECO:0000313" key="2">
    <source>
        <dbReference type="EMBL" id="MEJ8572034.1"/>
    </source>
</evidence>
<feature type="domain" description="(S)-ureidoglycine aminohydrolase cupin" evidence="1">
    <location>
        <begin position="48"/>
        <end position="120"/>
    </location>
</feature>
<dbReference type="Gene3D" id="2.60.120.10">
    <property type="entry name" value="Jelly Rolls"/>
    <property type="match status" value="1"/>
</dbReference>
<evidence type="ECO:0000313" key="3">
    <source>
        <dbReference type="Proteomes" id="UP001378188"/>
    </source>
</evidence>
<comment type="caution">
    <text evidence="2">The sequence shown here is derived from an EMBL/GenBank/DDBJ whole genome shotgun (WGS) entry which is preliminary data.</text>
</comment>
<dbReference type="EMBL" id="JAZHOF010000004">
    <property type="protein sequence ID" value="MEJ8572034.1"/>
    <property type="molecule type" value="Genomic_DNA"/>
</dbReference>
<sequence length="123" mass="13796">MNIYLAKKPDPTPVLRDPKTIPAAADWGVIPTMIEGESRTSGVLLHKGPDGSPESGIWICTPGTWDCHVTRDELCHFLDGRCTYTHESGEVIEIEPDTAAFFPKDWKGTCRVHETVRKVYMIR</sequence>
<dbReference type="AlphaFoldDB" id="A0AAW9RRK1"/>
<dbReference type="InterPro" id="IPR011051">
    <property type="entry name" value="RmlC_Cupin_sf"/>
</dbReference>
<reference evidence="2 3" key="1">
    <citation type="submission" date="2024-02" db="EMBL/GenBank/DDBJ databases">
        <title>Genome analysis and characterization of Microbaculum marinisediminis sp. nov., isolated from marine sediment.</title>
        <authorList>
            <person name="Du Z.-J."/>
            <person name="Ye Y.-Q."/>
            <person name="Zhang Z.-R."/>
            <person name="Yuan S.-M."/>
            <person name="Zhang X.-Y."/>
        </authorList>
    </citation>
    <scope>NUCLEOTIDE SEQUENCE [LARGE SCALE GENOMIC DNA]</scope>
    <source>
        <strain evidence="2 3">SDUM1044001</strain>
    </source>
</reference>
<organism evidence="2 3">
    <name type="scientific">Microbaculum marinum</name>
    <dbReference type="NCBI Taxonomy" id="1764581"/>
    <lineage>
        <taxon>Bacteria</taxon>
        <taxon>Pseudomonadati</taxon>
        <taxon>Pseudomonadota</taxon>
        <taxon>Alphaproteobacteria</taxon>
        <taxon>Hyphomicrobiales</taxon>
        <taxon>Tepidamorphaceae</taxon>
        <taxon>Microbaculum</taxon>
    </lineage>
</organism>
<dbReference type="CDD" id="cd02227">
    <property type="entry name" value="cupin_TM1112-like"/>
    <property type="match status" value="1"/>
</dbReference>
<dbReference type="SUPFAM" id="SSF51182">
    <property type="entry name" value="RmlC-like cupins"/>
    <property type="match status" value="1"/>
</dbReference>
<name>A0AAW9RRK1_9HYPH</name>
<dbReference type="Proteomes" id="UP001378188">
    <property type="component" value="Unassembled WGS sequence"/>
</dbReference>
<dbReference type="PANTHER" id="PTHR40943:SF1">
    <property type="entry name" value="CYTOPLASMIC PROTEIN"/>
    <property type="match status" value="1"/>
</dbReference>
<evidence type="ECO:0000259" key="1">
    <source>
        <dbReference type="Pfam" id="PF05899"/>
    </source>
</evidence>